<dbReference type="RefSeq" id="WP_053775180.1">
    <property type="nucleotide sequence ID" value="NZ_CP012573.1"/>
</dbReference>
<reference evidence="1 2" key="1">
    <citation type="journal article" date="2020" name="Mol. Plant Pathol.">
        <title>Plasmid composition and the chpG gene determine the virulence level of Clavibacter capsici natural isolates in pepper.</title>
        <authorList>
            <person name="Hwang I.S."/>
            <person name="Lee H.M."/>
            <person name="Oh E.J."/>
            <person name="Lee S."/>
            <person name="Heu S."/>
            <person name="Oh C.S."/>
        </authorList>
    </citation>
    <scope>NUCLEOTIDE SEQUENCE [LARGE SCALE GENOMIC DNA]</scope>
    <source>
        <strain evidence="1 2">1101</strain>
    </source>
</reference>
<evidence type="ECO:0000313" key="2">
    <source>
        <dbReference type="Proteomes" id="UP000503164"/>
    </source>
</evidence>
<accession>A0A0M5JP00</accession>
<sequence length="88" mass="8883">MTSPLRSLVPVWLAAVVGAVVVSAAVGPHDAPRWFPLVLATCVVATFVIQLALPRKTGFVDRAVGSVVGAVLVLAAATAVVLLLPASA</sequence>
<dbReference type="AlphaFoldDB" id="A0A0M5JP00"/>
<evidence type="ECO:0000313" key="1">
    <source>
        <dbReference type="EMBL" id="QIS45756.1"/>
    </source>
</evidence>
<organism evidence="1 2">
    <name type="scientific">Clavibacter capsici</name>
    <dbReference type="NCBI Taxonomy" id="1874630"/>
    <lineage>
        <taxon>Bacteria</taxon>
        <taxon>Bacillati</taxon>
        <taxon>Actinomycetota</taxon>
        <taxon>Actinomycetes</taxon>
        <taxon>Micrococcales</taxon>
        <taxon>Microbacteriaceae</taxon>
        <taxon>Clavibacter</taxon>
    </lineage>
</organism>
<dbReference type="KEGG" id="ccap:AES38_12055"/>
<protein>
    <submittedName>
        <fullName evidence="1">Uncharacterized protein</fullName>
    </submittedName>
</protein>
<dbReference type="Proteomes" id="UP000503164">
    <property type="component" value="Chromosome"/>
</dbReference>
<keyword evidence="2" id="KW-1185">Reference proteome</keyword>
<dbReference type="EMBL" id="CP048049">
    <property type="protein sequence ID" value="QIS45756.1"/>
    <property type="molecule type" value="Genomic_DNA"/>
</dbReference>
<name>A0A0M5JP00_9MICO</name>
<proteinExistence type="predicted"/>
<gene>
    <name evidence="1" type="ORF">GW570_12035</name>
</gene>